<gene>
    <name evidence="1" type="ORF">ISU10_12580</name>
</gene>
<proteinExistence type="predicted"/>
<name>A0A930YIY7_9ACTN</name>
<dbReference type="Proteomes" id="UP000660668">
    <property type="component" value="Unassembled WGS sequence"/>
</dbReference>
<evidence type="ECO:0000313" key="1">
    <source>
        <dbReference type="EMBL" id="MBF4768598.1"/>
    </source>
</evidence>
<dbReference type="EMBL" id="JADKPO010000015">
    <property type="protein sequence ID" value="MBF4768598.1"/>
    <property type="molecule type" value="Genomic_DNA"/>
</dbReference>
<dbReference type="AlphaFoldDB" id="A0A930YIY7"/>
<organism evidence="1 2">
    <name type="scientific">Nocardioides agariphilus</name>
    <dbReference type="NCBI Taxonomy" id="433664"/>
    <lineage>
        <taxon>Bacteria</taxon>
        <taxon>Bacillati</taxon>
        <taxon>Actinomycetota</taxon>
        <taxon>Actinomycetes</taxon>
        <taxon>Propionibacteriales</taxon>
        <taxon>Nocardioidaceae</taxon>
        <taxon>Nocardioides</taxon>
    </lineage>
</organism>
<dbReference type="RefSeq" id="WP_194696750.1">
    <property type="nucleotide sequence ID" value="NZ_JADKPO010000015.1"/>
</dbReference>
<reference evidence="1" key="1">
    <citation type="submission" date="2020-11" db="EMBL/GenBank/DDBJ databases">
        <title>Nocardioides cynanchi sp. nov., isolated from soil of rhizosphere of Cynanchum wilfordii.</title>
        <authorList>
            <person name="Lee J.-S."/>
            <person name="Suh M.K."/>
            <person name="Kim J.-S."/>
        </authorList>
    </citation>
    <scope>NUCLEOTIDE SEQUENCE</scope>
    <source>
        <strain evidence="1">KCTC 19276</strain>
    </source>
</reference>
<accession>A0A930YIY7</accession>
<sequence length="170" mass="18083">MPPELPDPLLRLPDELIAVPPGLSGDQLLAAVFTQALDHVNLHAMAWPAADPGGNLVPPPDAHVLHELAHANDLADEEELLVNPRLGTVGVVTELPECDFCYLPARYDAVITVGDRRGGASLCGEHYREKGSGTLGASGDAYLMLDSEVSDSVRATCNEIRAAQGRDPLF</sequence>
<keyword evidence="2" id="KW-1185">Reference proteome</keyword>
<evidence type="ECO:0000313" key="2">
    <source>
        <dbReference type="Proteomes" id="UP000660668"/>
    </source>
</evidence>
<protein>
    <submittedName>
        <fullName evidence="1">Uncharacterized protein</fullName>
    </submittedName>
</protein>
<comment type="caution">
    <text evidence="1">The sequence shown here is derived from an EMBL/GenBank/DDBJ whole genome shotgun (WGS) entry which is preliminary data.</text>
</comment>